<protein>
    <submittedName>
        <fullName evidence="1">Uncharacterized protein</fullName>
    </submittedName>
</protein>
<dbReference type="Proteomes" id="UP001500928">
    <property type="component" value="Unassembled WGS sequence"/>
</dbReference>
<gene>
    <name evidence="1" type="ORF">GCM10023200_07300</name>
</gene>
<dbReference type="RefSeq" id="WP_345411050.1">
    <property type="nucleotide sequence ID" value="NZ_BAABHO010000004.1"/>
</dbReference>
<name>A0ABP9AC69_9PSEU</name>
<keyword evidence="2" id="KW-1185">Reference proteome</keyword>
<comment type="caution">
    <text evidence="1">The sequence shown here is derived from an EMBL/GenBank/DDBJ whole genome shotgun (WGS) entry which is preliminary data.</text>
</comment>
<evidence type="ECO:0000313" key="1">
    <source>
        <dbReference type="EMBL" id="GAA4777071.1"/>
    </source>
</evidence>
<dbReference type="EMBL" id="BAABHO010000004">
    <property type="protein sequence ID" value="GAA4777071.1"/>
    <property type="molecule type" value="Genomic_DNA"/>
</dbReference>
<proteinExistence type="predicted"/>
<accession>A0ABP9AC69</accession>
<sequence>MGLTRVWIETLDDGLVRADHVVEVLAHRTAAFAGKPARWLLDVVLPVGQGAGTTAQWNLGASHRTLAQTADEPRGAAERLVRLLCELDDCDAAGVVTVRRDPDGLHLHFRPFASADASAAPPTPVHA</sequence>
<reference evidence="2" key="1">
    <citation type="journal article" date="2019" name="Int. J. Syst. Evol. Microbiol.">
        <title>The Global Catalogue of Microorganisms (GCM) 10K type strain sequencing project: providing services to taxonomists for standard genome sequencing and annotation.</title>
        <authorList>
            <consortium name="The Broad Institute Genomics Platform"/>
            <consortium name="The Broad Institute Genome Sequencing Center for Infectious Disease"/>
            <person name="Wu L."/>
            <person name="Ma J."/>
        </authorList>
    </citation>
    <scope>NUCLEOTIDE SEQUENCE [LARGE SCALE GENOMIC DNA]</scope>
    <source>
        <strain evidence="2">JCM 17979</strain>
    </source>
</reference>
<evidence type="ECO:0000313" key="2">
    <source>
        <dbReference type="Proteomes" id="UP001500928"/>
    </source>
</evidence>
<organism evidence="1 2">
    <name type="scientific">Actinomycetospora chlora</name>
    <dbReference type="NCBI Taxonomy" id="663608"/>
    <lineage>
        <taxon>Bacteria</taxon>
        <taxon>Bacillati</taxon>
        <taxon>Actinomycetota</taxon>
        <taxon>Actinomycetes</taxon>
        <taxon>Pseudonocardiales</taxon>
        <taxon>Pseudonocardiaceae</taxon>
        <taxon>Actinomycetospora</taxon>
    </lineage>
</organism>